<dbReference type="RefSeq" id="WP_073994471.1">
    <property type="nucleotide sequence ID" value="NZ_FQYT01000027.1"/>
</dbReference>
<evidence type="ECO:0000259" key="1">
    <source>
        <dbReference type="Pfam" id="PF01208"/>
    </source>
</evidence>
<proteinExistence type="predicted"/>
<sequence length="334" mass="38085">MLTQRENVLELLKGKDGLPDRLVNGYKPFVLINNDACNMFARGNRRRGLTTTDKWGTEILFPEDAPGPMPHVTSANKVLPDITEWRNYVKVPDIIGGTLTGWEDCLASAAQVDRKKQFVLGFMGTGIFEQCHYLMGFEDTLMNLLAEPDDMHELVDTIAEYRFNYAKTLVDNFHPDVIVSHDDWGSKESLFMKPETWREYFKEHYRRIYSYMHDNGVIVMHHSDSYCEPIVEDMAEIGIDIWQGALPSNNIPKIQDLLQGRMVLMGGIDSVIDRIDSTEEEIRAEVRRACNEYGKGGGFIPSITYGTPGSIFPHVNPIIEDEVDRYNLEHYGIA</sequence>
<dbReference type="STRING" id="1122934.SAMN02745691_02219"/>
<name>A0A1M6KKK6_9FIRM</name>
<evidence type="ECO:0000313" key="2">
    <source>
        <dbReference type="EMBL" id="SHJ59475.1"/>
    </source>
</evidence>
<feature type="domain" description="Uroporphyrinogen decarboxylase (URO-D)" evidence="1">
    <location>
        <begin position="97"/>
        <end position="308"/>
    </location>
</feature>
<dbReference type="GO" id="GO:0006779">
    <property type="term" value="P:porphyrin-containing compound biosynthetic process"/>
    <property type="evidence" value="ECO:0007669"/>
    <property type="project" value="InterPro"/>
</dbReference>
<evidence type="ECO:0000313" key="3">
    <source>
        <dbReference type="Proteomes" id="UP000184342"/>
    </source>
</evidence>
<dbReference type="InterPro" id="IPR000257">
    <property type="entry name" value="Uroporphyrinogen_deCOase"/>
</dbReference>
<dbReference type="PANTHER" id="PTHR47099:SF1">
    <property type="entry name" value="METHYLCOBAMIDE:COM METHYLTRANSFERASE MTBA"/>
    <property type="match status" value="1"/>
</dbReference>
<protein>
    <submittedName>
        <fullName evidence="2">Uroporphyrinogen decarboxylase (URO-D)</fullName>
    </submittedName>
</protein>
<dbReference type="Gene3D" id="3.20.20.210">
    <property type="match status" value="1"/>
</dbReference>
<dbReference type="Proteomes" id="UP000184342">
    <property type="component" value="Unassembled WGS sequence"/>
</dbReference>
<dbReference type="InterPro" id="IPR052024">
    <property type="entry name" value="Methanogen_methyltrans"/>
</dbReference>
<organism evidence="2 3">
    <name type="scientific">Parasporobacterium paucivorans DSM 15970</name>
    <dbReference type="NCBI Taxonomy" id="1122934"/>
    <lineage>
        <taxon>Bacteria</taxon>
        <taxon>Bacillati</taxon>
        <taxon>Bacillota</taxon>
        <taxon>Clostridia</taxon>
        <taxon>Lachnospirales</taxon>
        <taxon>Lachnospiraceae</taxon>
        <taxon>Parasporobacterium</taxon>
    </lineage>
</organism>
<dbReference type="SUPFAM" id="SSF51726">
    <property type="entry name" value="UROD/MetE-like"/>
    <property type="match status" value="1"/>
</dbReference>
<keyword evidence="3" id="KW-1185">Reference proteome</keyword>
<accession>A0A1M6KKK6</accession>
<dbReference type="GO" id="GO:0004853">
    <property type="term" value="F:uroporphyrinogen decarboxylase activity"/>
    <property type="evidence" value="ECO:0007669"/>
    <property type="project" value="InterPro"/>
</dbReference>
<reference evidence="2 3" key="1">
    <citation type="submission" date="2016-11" db="EMBL/GenBank/DDBJ databases">
        <authorList>
            <person name="Jaros S."/>
            <person name="Januszkiewicz K."/>
            <person name="Wedrychowicz H."/>
        </authorList>
    </citation>
    <scope>NUCLEOTIDE SEQUENCE [LARGE SCALE GENOMIC DNA]</scope>
    <source>
        <strain evidence="2 3">DSM 15970</strain>
    </source>
</reference>
<dbReference type="EMBL" id="FQYT01000027">
    <property type="protein sequence ID" value="SHJ59475.1"/>
    <property type="molecule type" value="Genomic_DNA"/>
</dbReference>
<dbReference type="Pfam" id="PF01208">
    <property type="entry name" value="URO-D"/>
    <property type="match status" value="1"/>
</dbReference>
<dbReference type="InterPro" id="IPR038071">
    <property type="entry name" value="UROD/MetE-like_sf"/>
</dbReference>
<gene>
    <name evidence="2" type="ORF">SAMN02745691_02219</name>
</gene>
<dbReference type="AlphaFoldDB" id="A0A1M6KKK6"/>
<dbReference type="PANTHER" id="PTHR47099">
    <property type="entry name" value="METHYLCOBAMIDE:COM METHYLTRANSFERASE MTBA"/>
    <property type="match status" value="1"/>
</dbReference>
<dbReference type="OrthoDB" id="9815759at2"/>